<name>A0A7M1RU18_9CAUD</name>
<protein>
    <submittedName>
        <fullName evidence="1">Uncharacterized protein</fullName>
    </submittedName>
</protein>
<dbReference type="RefSeq" id="YP_010113478.1">
    <property type="nucleotide sequence ID" value="NC_055903.1"/>
</dbReference>
<dbReference type="KEGG" id="vg:65132003"/>
<dbReference type="GeneID" id="65132003"/>
<proteinExistence type="predicted"/>
<dbReference type="EMBL" id="MT774410">
    <property type="protein sequence ID" value="QOR57838.1"/>
    <property type="molecule type" value="Genomic_DNA"/>
</dbReference>
<accession>A0A7M1RU18</accession>
<evidence type="ECO:0000313" key="1">
    <source>
        <dbReference type="EMBL" id="QOR57838.1"/>
    </source>
</evidence>
<keyword evidence="2" id="KW-1185">Reference proteome</keyword>
<dbReference type="Proteomes" id="UP000594103">
    <property type="component" value="Segment"/>
</dbReference>
<reference evidence="1 2" key="1">
    <citation type="submission" date="2020-07" db="EMBL/GenBank/DDBJ databases">
        <title>Taxonomic proposal: Crassvirales, a new order of highly abundant and diverse bacterial viruses.</title>
        <authorList>
            <person name="Shkoporov A.N."/>
            <person name="Stockdale S.R."/>
            <person name="Guerin E."/>
            <person name="Ross R.P."/>
            <person name="Hill C."/>
        </authorList>
    </citation>
    <scope>NUCLEOTIDE SEQUENCE [LARGE SCALE GENOMIC DNA]</scope>
</reference>
<sequence length="160" mass="18836">MTPTEKIIIALSPSTLNKDDFSKEKGFVNLYTADPDHPQEGHKIFLLYRTNPVNEETIKLNRKLRLDNRVEFNGIRYIKGIPYSLYSMYPYPNYKIDNKTIYLSTEEKRKVIDFWGLGDEVTDWLLKESYVWMDITNVPPEDPPITFDDVLTIKKERPVD</sequence>
<evidence type="ECO:0000313" key="2">
    <source>
        <dbReference type="Proteomes" id="UP000594103"/>
    </source>
</evidence>
<organism evidence="1 2">
    <name type="scientific">uncultured phage cr272_1</name>
    <dbReference type="NCBI Taxonomy" id="2772094"/>
    <lineage>
        <taxon>Viruses</taxon>
        <taxon>Duplodnaviria</taxon>
        <taxon>Heunggongvirae</taxon>
        <taxon>Uroviricota</taxon>
        <taxon>Caudoviricetes</taxon>
        <taxon>Crassvirales</taxon>
        <taxon>Suoliviridae</taxon>
        <taxon>Oafivirinae</taxon>
        <taxon>Buhlduvirus</taxon>
        <taxon>Buhlduvirus porcinus</taxon>
    </lineage>
</organism>